<evidence type="ECO:0000313" key="2">
    <source>
        <dbReference type="Proteomes" id="UP001243195"/>
    </source>
</evidence>
<reference evidence="1" key="1">
    <citation type="submission" date="2023-08" db="EMBL/GenBank/DDBJ databases">
        <title>Emergence of clinically-relevant ST2 carbapenem-resistant Acinetobacter baumannii strains in hospital sewages in Zhejiang, East of China.</title>
        <authorList>
            <person name="Kaichao C."/>
            <person name="Zhang R."/>
        </authorList>
    </citation>
    <scope>NUCLEOTIDE SEQUENCE</scope>
    <source>
        <strain evidence="1">M-SY-60</strain>
    </source>
</reference>
<gene>
    <name evidence="1" type="ORF">RFH51_18995</name>
</gene>
<sequence>MFKAFENVEQSTQIYDLTIENQTDCINIYGNLQISHDQVGLQAAKALQAILNDAVKALEEAQNLPEKIQVQNTKEIENPFL</sequence>
<accession>A0AAW8JQC2</accession>
<comment type="caution">
    <text evidence="1">The sequence shown here is derived from an EMBL/GenBank/DDBJ whole genome shotgun (WGS) entry which is preliminary data.</text>
</comment>
<dbReference type="AlphaFoldDB" id="A0AAW8JQC2"/>
<dbReference type="RefSeq" id="WP_308957431.1">
    <property type="nucleotide sequence ID" value="NZ_JAVICY010000050.1"/>
</dbReference>
<dbReference type="Proteomes" id="UP001243195">
    <property type="component" value="Unassembled WGS sequence"/>
</dbReference>
<proteinExistence type="predicted"/>
<dbReference type="EMBL" id="JAVIDA010000048">
    <property type="protein sequence ID" value="MDQ9073531.1"/>
    <property type="molecule type" value="Genomic_DNA"/>
</dbReference>
<organism evidence="1 2">
    <name type="scientific">Acinetobacter gerneri</name>
    <dbReference type="NCBI Taxonomy" id="202952"/>
    <lineage>
        <taxon>Bacteria</taxon>
        <taxon>Pseudomonadati</taxon>
        <taxon>Pseudomonadota</taxon>
        <taxon>Gammaproteobacteria</taxon>
        <taxon>Moraxellales</taxon>
        <taxon>Moraxellaceae</taxon>
        <taxon>Acinetobacter</taxon>
    </lineage>
</organism>
<protein>
    <submittedName>
        <fullName evidence="1">Uncharacterized protein</fullName>
    </submittedName>
</protein>
<name>A0AAW8JQC2_9GAMM</name>
<evidence type="ECO:0000313" key="1">
    <source>
        <dbReference type="EMBL" id="MDQ9073531.1"/>
    </source>
</evidence>